<feature type="transmembrane region" description="Helical" evidence="6">
    <location>
        <begin position="97"/>
        <end position="116"/>
    </location>
</feature>
<evidence type="ECO:0000256" key="1">
    <source>
        <dbReference type="ARBA" id="ARBA00004651"/>
    </source>
</evidence>
<dbReference type="InterPro" id="IPR050833">
    <property type="entry name" value="Poly_Biosynth_Transport"/>
</dbReference>
<evidence type="ECO:0000256" key="6">
    <source>
        <dbReference type="SAM" id="Phobius"/>
    </source>
</evidence>
<gene>
    <name evidence="7" type="ORF">KDK_43100</name>
</gene>
<evidence type="ECO:0000256" key="4">
    <source>
        <dbReference type="ARBA" id="ARBA00022989"/>
    </source>
</evidence>
<comment type="subcellular location">
    <subcellularLocation>
        <location evidence="1">Cell membrane</location>
        <topology evidence="1">Multi-pass membrane protein</topology>
    </subcellularLocation>
</comment>
<evidence type="ECO:0008006" key="9">
    <source>
        <dbReference type="Google" id="ProtNLM"/>
    </source>
</evidence>
<keyword evidence="8" id="KW-1185">Reference proteome</keyword>
<accession>A0A402ANF5</accession>
<organism evidence="7 8">
    <name type="scientific">Dictyobacter kobayashii</name>
    <dbReference type="NCBI Taxonomy" id="2014872"/>
    <lineage>
        <taxon>Bacteria</taxon>
        <taxon>Bacillati</taxon>
        <taxon>Chloroflexota</taxon>
        <taxon>Ktedonobacteria</taxon>
        <taxon>Ktedonobacterales</taxon>
        <taxon>Dictyobacteraceae</taxon>
        <taxon>Dictyobacter</taxon>
    </lineage>
</organism>
<feature type="transmembrane region" description="Helical" evidence="6">
    <location>
        <begin position="175"/>
        <end position="199"/>
    </location>
</feature>
<feature type="transmembrane region" description="Helical" evidence="6">
    <location>
        <begin position="278"/>
        <end position="301"/>
    </location>
</feature>
<evidence type="ECO:0000313" key="7">
    <source>
        <dbReference type="EMBL" id="GCE20510.1"/>
    </source>
</evidence>
<feature type="transmembrane region" description="Helical" evidence="6">
    <location>
        <begin position="337"/>
        <end position="355"/>
    </location>
</feature>
<dbReference type="Proteomes" id="UP000287188">
    <property type="component" value="Unassembled WGS sequence"/>
</dbReference>
<evidence type="ECO:0000256" key="3">
    <source>
        <dbReference type="ARBA" id="ARBA00022692"/>
    </source>
</evidence>
<evidence type="ECO:0000256" key="2">
    <source>
        <dbReference type="ARBA" id="ARBA00022475"/>
    </source>
</evidence>
<keyword evidence="4 6" id="KW-1133">Transmembrane helix</keyword>
<evidence type="ECO:0000256" key="5">
    <source>
        <dbReference type="ARBA" id="ARBA00023136"/>
    </source>
</evidence>
<dbReference type="RefSeq" id="WP_126552180.1">
    <property type="nucleotide sequence ID" value="NZ_BIFS01000001.1"/>
</dbReference>
<proteinExistence type="predicted"/>
<dbReference type="GO" id="GO:0005886">
    <property type="term" value="C:plasma membrane"/>
    <property type="evidence" value="ECO:0007669"/>
    <property type="project" value="UniProtKB-SubCell"/>
</dbReference>
<name>A0A402ANF5_9CHLR</name>
<comment type="caution">
    <text evidence="7">The sequence shown here is derived from an EMBL/GenBank/DDBJ whole genome shotgun (WGS) entry which is preliminary data.</text>
</comment>
<feature type="transmembrane region" description="Helical" evidence="6">
    <location>
        <begin position="248"/>
        <end position="272"/>
    </location>
</feature>
<protein>
    <recommendedName>
        <fullName evidence="9">Polysaccharide biosynthesis protein C-terminal domain-containing protein</fullName>
    </recommendedName>
</protein>
<evidence type="ECO:0000313" key="8">
    <source>
        <dbReference type="Proteomes" id="UP000287188"/>
    </source>
</evidence>
<dbReference type="PANTHER" id="PTHR30250:SF26">
    <property type="entry name" value="PSMA PROTEIN"/>
    <property type="match status" value="1"/>
</dbReference>
<sequence length="373" mass="41061">MQKLPLRPLRLTRVAQQSDREAVEVKVEDGRDRHTTETVDYSVESMAGHSVLPEKHLHLEKSTTMIQPTSNEKPSHGDTEAQRLLKRAPNSYLINQVYNFWFFLSSFLFTVLITRAVTTDQYGIYAIIQTTINTIIYLVALGIEDATVTFLPRIMAEEGRGVAARLARYLLAFRVLILFASVALIIFGLPLLARGFLLIPIPGSASIGQSLQNPLLVKYSIPIALYVFGTGIANLFNAFCAAQMRMHIVLIIGSITQGAMLVAGFVLLSLGWGIEGILWLQALVALLNAVTFVCWQAPFLLKSATDYKLPFKSIWLLSISAWLTNLATGALFKQISIILLGIFMISVANIGYFNLSFQLADAANLLLVAGLAG</sequence>
<keyword evidence="5 6" id="KW-0472">Membrane</keyword>
<reference evidence="8" key="1">
    <citation type="submission" date="2018-12" db="EMBL/GenBank/DDBJ databases">
        <title>Tengunoibacter tsumagoiensis gen. nov., sp. nov., Dictyobacter kobayashii sp. nov., D. alpinus sp. nov., and D. joshuensis sp. nov. and description of Dictyobacteraceae fam. nov. within the order Ktedonobacterales isolated from Tengu-no-mugimeshi.</title>
        <authorList>
            <person name="Wang C.M."/>
            <person name="Zheng Y."/>
            <person name="Sakai Y."/>
            <person name="Toyoda A."/>
            <person name="Minakuchi Y."/>
            <person name="Abe K."/>
            <person name="Yokota A."/>
            <person name="Yabe S."/>
        </authorList>
    </citation>
    <scope>NUCLEOTIDE SEQUENCE [LARGE SCALE GENOMIC DNA]</scope>
    <source>
        <strain evidence="8">Uno11</strain>
    </source>
</reference>
<keyword evidence="3 6" id="KW-0812">Transmembrane</keyword>
<dbReference type="EMBL" id="BIFS01000001">
    <property type="protein sequence ID" value="GCE20510.1"/>
    <property type="molecule type" value="Genomic_DNA"/>
</dbReference>
<keyword evidence="2" id="KW-1003">Cell membrane</keyword>
<feature type="transmembrane region" description="Helical" evidence="6">
    <location>
        <begin position="219"/>
        <end position="236"/>
    </location>
</feature>
<feature type="transmembrane region" description="Helical" evidence="6">
    <location>
        <begin position="122"/>
        <end position="143"/>
    </location>
</feature>
<dbReference type="OrthoDB" id="151593at2"/>
<dbReference type="AlphaFoldDB" id="A0A402ANF5"/>
<dbReference type="PANTHER" id="PTHR30250">
    <property type="entry name" value="PST FAMILY PREDICTED COLANIC ACID TRANSPORTER"/>
    <property type="match status" value="1"/>
</dbReference>
<feature type="transmembrane region" description="Helical" evidence="6">
    <location>
        <begin position="313"/>
        <end position="331"/>
    </location>
</feature>